<dbReference type="NCBIfam" id="NF004281">
    <property type="entry name" value="PRK05690.1"/>
    <property type="match status" value="1"/>
</dbReference>
<dbReference type="GO" id="GO:0005829">
    <property type="term" value="C:cytosol"/>
    <property type="evidence" value="ECO:0007669"/>
    <property type="project" value="TreeGrafter"/>
</dbReference>
<keyword evidence="15" id="KW-0548">Nucleotidyltransferase</keyword>
<dbReference type="AlphaFoldDB" id="A0A831RZG0"/>
<evidence type="ECO:0000259" key="14">
    <source>
        <dbReference type="Pfam" id="PF00899"/>
    </source>
</evidence>
<dbReference type="EC" id="2.7.7.80" evidence="9"/>
<dbReference type="GO" id="GO:0004792">
    <property type="term" value="F:thiosulfate-cyanide sulfurtransferase activity"/>
    <property type="evidence" value="ECO:0007669"/>
    <property type="project" value="TreeGrafter"/>
</dbReference>
<dbReference type="CDD" id="cd00757">
    <property type="entry name" value="ThiF_MoeB_HesA_family"/>
    <property type="match status" value="1"/>
</dbReference>
<gene>
    <name evidence="15" type="primary">moeB</name>
    <name evidence="15" type="ORF">ENJ12_12845</name>
</gene>
<evidence type="ECO:0000256" key="11">
    <source>
        <dbReference type="ARBA" id="ARBA00075110"/>
    </source>
</evidence>
<dbReference type="Proteomes" id="UP000886339">
    <property type="component" value="Unassembled WGS sequence"/>
</dbReference>
<dbReference type="InterPro" id="IPR045886">
    <property type="entry name" value="ThiF/MoeB/HesA"/>
</dbReference>
<name>A0A831RZG0_9GAMM</name>
<evidence type="ECO:0000256" key="3">
    <source>
        <dbReference type="ARBA" id="ARBA00022679"/>
    </source>
</evidence>
<comment type="function">
    <text evidence="7">Catalyzes the adenylation by ATP of the carboxyl group of the C-terminal glycine of sulfur carrier protein MoaD.</text>
</comment>
<dbReference type="GO" id="GO:0008641">
    <property type="term" value="F:ubiquitin-like modifier activating enzyme activity"/>
    <property type="evidence" value="ECO:0007669"/>
    <property type="project" value="InterPro"/>
</dbReference>
<keyword evidence="3" id="KW-0808">Transferase</keyword>
<evidence type="ECO:0000256" key="1">
    <source>
        <dbReference type="ARBA" id="ARBA00005046"/>
    </source>
</evidence>
<evidence type="ECO:0000256" key="5">
    <source>
        <dbReference type="ARBA" id="ARBA00022840"/>
    </source>
</evidence>
<dbReference type="GO" id="GO:0005524">
    <property type="term" value="F:ATP binding"/>
    <property type="evidence" value="ECO:0007669"/>
    <property type="project" value="UniProtKB-KW"/>
</dbReference>
<evidence type="ECO:0000256" key="12">
    <source>
        <dbReference type="ARBA" id="ARBA00075328"/>
    </source>
</evidence>
<sequence length="248" mass="26642">MNDEQLLQYSRQIMLPHIDVQGQQKLLDARVLIVGLGGLGSPVAMYLAVAGVGSLVLADYDEVDLSNLQRQIIHTRDHIGSPKTESARDMLQQLNPDCDVQLIATQMDDATLGETVKHCDLVIDCTDNFGSRFAINRASVRHKIPLVSGSAIRWEGQVSVFNDRPGAPCYHCLYGDSGELDSSCSTNGILAPVAGIIGSLQATEAIKLITGAGETLSGKLLLVDALEMQLRTLTLKADPHCPVCGNHA</sequence>
<keyword evidence="5" id="KW-0067">ATP-binding</keyword>
<comment type="pathway">
    <text evidence="1">Cofactor biosynthesis; molybdopterin biosynthesis.</text>
</comment>
<dbReference type="InterPro" id="IPR000594">
    <property type="entry name" value="ThiF_NAD_FAD-bd"/>
</dbReference>
<dbReference type="GO" id="GO:0008146">
    <property type="term" value="F:sulfotransferase activity"/>
    <property type="evidence" value="ECO:0007669"/>
    <property type="project" value="TreeGrafter"/>
</dbReference>
<comment type="similarity">
    <text evidence="2">Belongs to the HesA/MoeB/ThiF family.</text>
</comment>
<evidence type="ECO:0000256" key="6">
    <source>
        <dbReference type="ARBA" id="ARBA00052218"/>
    </source>
</evidence>
<evidence type="ECO:0000256" key="4">
    <source>
        <dbReference type="ARBA" id="ARBA00022741"/>
    </source>
</evidence>
<dbReference type="Pfam" id="PF00899">
    <property type="entry name" value="ThiF"/>
    <property type="match status" value="1"/>
</dbReference>
<keyword evidence="4" id="KW-0547">Nucleotide-binding</keyword>
<reference evidence="15" key="1">
    <citation type="journal article" date="2020" name="mSystems">
        <title>Genome- and Community-Level Interaction Insights into Carbon Utilization and Element Cycling Functions of Hydrothermarchaeota in Hydrothermal Sediment.</title>
        <authorList>
            <person name="Zhou Z."/>
            <person name="Liu Y."/>
            <person name="Xu W."/>
            <person name="Pan J."/>
            <person name="Luo Z.H."/>
            <person name="Li M."/>
        </authorList>
    </citation>
    <scope>NUCLEOTIDE SEQUENCE [LARGE SCALE GENOMIC DNA]</scope>
    <source>
        <strain evidence="15">HyVt-458</strain>
    </source>
</reference>
<dbReference type="FunFam" id="3.40.50.720:FF:000033">
    <property type="entry name" value="Adenylyltransferase and sulfurtransferase MOCS3"/>
    <property type="match status" value="1"/>
</dbReference>
<feature type="domain" description="THIF-type NAD/FAD binding fold" evidence="14">
    <location>
        <begin position="9"/>
        <end position="243"/>
    </location>
</feature>
<comment type="caution">
    <text evidence="15">The sequence shown here is derived from an EMBL/GenBank/DDBJ whole genome shotgun (WGS) entry which is preliminary data.</text>
</comment>
<proteinExistence type="inferred from homology"/>
<dbReference type="InterPro" id="IPR035985">
    <property type="entry name" value="Ubiquitin-activating_enz"/>
</dbReference>
<dbReference type="Gene3D" id="3.40.50.720">
    <property type="entry name" value="NAD(P)-binding Rossmann-like Domain"/>
    <property type="match status" value="1"/>
</dbReference>
<evidence type="ECO:0000256" key="9">
    <source>
        <dbReference type="ARBA" id="ARBA00066884"/>
    </source>
</evidence>
<evidence type="ECO:0000256" key="2">
    <source>
        <dbReference type="ARBA" id="ARBA00009919"/>
    </source>
</evidence>
<evidence type="ECO:0000256" key="10">
    <source>
        <dbReference type="ARBA" id="ARBA00073635"/>
    </source>
</evidence>
<protein>
    <recommendedName>
        <fullName evidence="10">Molybdopterin-synthase adenylyltransferase</fullName>
        <ecNumber evidence="9">2.7.7.80</ecNumber>
    </recommendedName>
    <alternativeName>
        <fullName evidence="13">MoaD protein adenylase</fullName>
    </alternativeName>
    <alternativeName>
        <fullName evidence="11">Molybdopterin-converting factor subunit 1 adenylase</fullName>
    </alternativeName>
    <alternativeName>
        <fullName evidence="12">Sulfur carrier protein MoaD adenylyltransferase</fullName>
    </alternativeName>
</protein>
<comment type="catalytic activity">
    <reaction evidence="6">
        <text>[molybdopterin-synthase sulfur-carrier protein]-C-terminal Gly-Gly + ATP + H(+) = [molybdopterin-synthase sulfur-carrier protein]-C-terminal Gly-Gly-AMP + diphosphate</text>
        <dbReference type="Rhea" id="RHEA:43616"/>
        <dbReference type="Rhea" id="RHEA-COMP:12159"/>
        <dbReference type="Rhea" id="RHEA-COMP:12202"/>
        <dbReference type="ChEBI" id="CHEBI:15378"/>
        <dbReference type="ChEBI" id="CHEBI:30616"/>
        <dbReference type="ChEBI" id="CHEBI:33019"/>
        <dbReference type="ChEBI" id="CHEBI:90618"/>
        <dbReference type="ChEBI" id="CHEBI:90778"/>
        <dbReference type="EC" id="2.7.7.80"/>
    </reaction>
</comment>
<dbReference type="GO" id="GO:0061605">
    <property type="term" value="F:molybdopterin-synthase adenylyltransferase activity"/>
    <property type="evidence" value="ECO:0007669"/>
    <property type="project" value="UniProtKB-EC"/>
</dbReference>
<dbReference type="EMBL" id="DRLF01000445">
    <property type="protein sequence ID" value="HEC07735.1"/>
    <property type="molecule type" value="Genomic_DNA"/>
</dbReference>
<evidence type="ECO:0000256" key="8">
    <source>
        <dbReference type="ARBA" id="ARBA00063809"/>
    </source>
</evidence>
<evidence type="ECO:0000256" key="7">
    <source>
        <dbReference type="ARBA" id="ARBA00055169"/>
    </source>
</evidence>
<comment type="subunit">
    <text evidence="8">Homodimer. Forms a stable heterotetrameric complex of 2 MoeB and 2 MoaD during adenylation of MoaD.</text>
</comment>
<organism evidence="15">
    <name type="scientific">Thiolapillus brandeum</name>
    <dbReference type="NCBI Taxonomy" id="1076588"/>
    <lineage>
        <taxon>Bacteria</taxon>
        <taxon>Pseudomonadati</taxon>
        <taxon>Pseudomonadota</taxon>
        <taxon>Gammaproteobacteria</taxon>
        <taxon>Chromatiales</taxon>
        <taxon>Sedimenticolaceae</taxon>
        <taxon>Thiolapillus</taxon>
    </lineage>
</organism>
<dbReference type="PANTHER" id="PTHR10953:SF102">
    <property type="entry name" value="ADENYLYLTRANSFERASE AND SULFURTRANSFERASE MOCS3"/>
    <property type="match status" value="1"/>
</dbReference>
<dbReference type="SUPFAM" id="SSF69572">
    <property type="entry name" value="Activating enzymes of the ubiquitin-like proteins"/>
    <property type="match status" value="1"/>
</dbReference>
<dbReference type="PANTHER" id="PTHR10953">
    <property type="entry name" value="UBIQUITIN-ACTIVATING ENZYME E1"/>
    <property type="match status" value="1"/>
</dbReference>
<evidence type="ECO:0000313" key="15">
    <source>
        <dbReference type="EMBL" id="HEC07735.1"/>
    </source>
</evidence>
<accession>A0A831RZG0</accession>
<evidence type="ECO:0000256" key="13">
    <source>
        <dbReference type="ARBA" id="ARBA00078531"/>
    </source>
</evidence>